<protein>
    <submittedName>
        <fullName evidence="2">Protein SABRE-like</fullName>
    </submittedName>
</protein>
<feature type="region of interest" description="Disordered" evidence="1">
    <location>
        <begin position="229"/>
        <end position="272"/>
    </location>
</feature>
<dbReference type="AlphaFoldDB" id="A0A2Z7CUX2"/>
<name>A0A2Z7CUX2_9LAMI</name>
<dbReference type="Proteomes" id="UP000250235">
    <property type="component" value="Unassembled WGS sequence"/>
</dbReference>
<proteinExistence type="predicted"/>
<evidence type="ECO:0000256" key="1">
    <source>
        <dbReference type="SAM" id="MobiDB-lite"/>
    </source>
</evidence>
<feature type="compositionally biased region" description="Polar residues" evidence="1">
    <location>
        <begin position="229"/>
        <end position="238"/>
    </location>
</feature>
<gene>
    <name evidence="2" type="ORF">F511_26624</name>
</gene>
<feature type="compositionally biased region" description="Basic and acidic residues" evidence="1">
    <location>
        <begin position="262"/>
        <end position="272"/>
    </location>
</feature>
<evidence type="ECO:0000313" key="2">
    <source>
        <dbReference type="EMBL" id="KZV48626.1"/>
    </source>
</evidence>
<evidence type="ECO:0000313" key="3">
    <source>
        <dbReference type="Proteomes" id="UP000250235"/>
    </source>
</evidence>
<reference evidence="2 3" key="1">
    <citation type="journal article" date="2015" name="Proc. Natl. Acad. Sci. U.S.A.">
        <title>The resurrection genome of Boea hygrometrica: A blueprint for survival of dehydration.</title>
        <authorList>
            <person name="Xiao L."/>
            <person name="Yang G."/>
            <person name="Zhang L."/>
            <person name="Yang X."/>
            <person name="Zhao S."/>
            <person name="Ji Z."/>
            <person name="Zhou Q."/>
            <person name="Hu M."/>
            <person name="Wang Y."/>
            <person name="Chen M."/>
            <person name="Xu Y."/>
            <person name="Jin H."/>
            <person name="Xiao X."/>
            <person name="Hu G."/>
            <person name="Bao F."/>
            <person name="Hu Y."/>
            <person name="Wan P."/>
            <person name="Li L."/>
            <person name="Deng X."/>
            <person name="Kuang T."/>
            <person name="Xiang C."/>
            <person name="Zhu J.K."/>
            <person name="Oliver M.J."/>
            <person name="He Y."/>
        </authorList>
    </citation>
    <scope>NUCLEOTIDE SEQUENCE [LARGE SCALE GENOMIC DNA]</scope>
    <source>
        <strain evidence="3">cv. XS01</strain>
    </source>
</reference>
<sequence>MWQHHREFGSYSSGPNGKSMWLIVKGEGATHSAATVNKGALRPLATTYPGHNKLRGMELSAHGKNITPTQNRSSKSKQEALANRLLFPQLSWRNLDRNVYFNHSRYNLLNLNKIVSGKLQLNKAESITPTGSEIGKGRVFLERGVQQYLHCSKHRRLPLAIGEDKTFQVVTICRVDKSEVLVVLISPHYSFRNAIETLHDRRLTLTRLPTHLGSLGAAVDRLIRSTTGIKTPSSSCTSRPDEFSTDGNSSARWHGAAQGDGRLGHVGEEGGG</sequence>
<organism evidence="2 3">
    <name type="scientific">Dorcoceras hygrometricum</name>
    <dbReference type="NCBI Taxonomy" id="472368"/>
    <lineage>
        <taxon>Eukaryota</taxon>
        <taxon>Viridiplantae</taxon>
        <taxon>Streptophyta</taxon>
        <taxon>Embryophyta</taxon>
        <taxon>Tracheophyta</taxon>
        <taxon>Spermatophyta</taxon>
        <taxon>Magnoliopsida</taxon>
        <taxon>eudicotyledons</taxon>
        <taxon>Gunneridae</taxon>
        <taxon>Pentapetalae</taxon>
        <taxon>asterids</taxon>
        <taxon>lamiids</taxon>
        <taxon>Lamiales</taxon>
        <taxon>Gesneriaceae</taxon>
        <taxon>Didymocarpoideae</taxon>
        <taxon>Trichosporeae</taxon>
        <taxon>Loxocarpinae</taxon>
        <taxon>Dorcoceras</taxon>
    </lineage>
</organism>
<dbReference type="EMBL" id="KQ993833">
    <property type="protein sequence ID" value="KZV48626.1"/>
    <property type="molecule type" value="Genomic_DNA"/>
</dbReference>
<accession>A0A2Z7CUX2</accession>
<keyword evidence="3" id="KW-1185">Reference proteome</keyword>